<evidence type="ECO:0000256" key="1">
    <source>
        <dbReference type="SAM" id="MobiDB-lite"/>
    </source>
</evidence>
<protein>
    <submittedName>
        <fullName evidence="3">Uncharacterized protein</fullName>
    </submittedName>
</protein>
<name>A0A2P4Y8X4_9STRA</name>
<feature type="transmembrane region" description="Helical" evidence="2">
    <location>
        <begin position="20"/>
        <end position="43"/>
    </location>
</feature>
<organism evidence="3 4">
    <name type="scientific">Phytophthora palmivora</name>
    <dbReference type="NCBI Taxonomy" id="4796"/>
    <lineage>
        <taxon>Eukaryota</taxon>
        <taxon>Sar</taxon>
        <taxon>Stramenopiles</taxon>
        <taxon>Oomycota</taxon>
        <taxon>Peronosporomycetes</taxon>
        <taxon>Peronosporales</taxon>
        <taxon>Peronosporaceae</taxon>
        <taxon>Phytophthora</taxon>
    </lineage>
</organism>
<dbReference type="AlphaFoldDB" id="A0A2P4Y8X4"/>
<evidence type="ECO:0000313" key="3">
    <source>
        <dbReference type="EMBL" id="POM74252.1"/>
    </source>
</evidence>
<reference evidence="3 4" key="1">
    <citation type="journal article" date="2017" name="Genome Biol. Evol.">
        <title>Phytophthora megakarya and P. palmivora, closely related causal agents of cacao black pod rot, underwent increases in genome sizes and gene numbers by different mechanisms.</title>
        <authorList>
            <person name="Ali S.S."/>
            <person name="Shao J."/>
            <person name="Lary D.J."/>
            <person name="Kronmiller B."/>
            <person name="Shen D."/>
            <person name="Strem M.D."/>
            <person name="Amoako-Attah I."/>
            <person name="Akrofi A.Y."/>
            <person name="Begoude B.A."/>
            <person name="Ten Hoopen G.M."/>
            <person name="Coulibaly K."/>
            <person name="Kebe B.I."/>
            <person name="Melnick R.L."/>
            <person name="Guiltinan M.J."/>
            <person name="Tyler B.M."/>
            <person name="Meinhardt L.W."/>
            <person name="Bailey B.A."/>
        </authorList>
    </citation>
    <scope>NUCLEOTIDE SEQUENCE [LARGE SCALE GENOMIC DNA]</scope>
    <source>
        <strain evidence="4">sbr112.9</strain>
    </source>
</reference>
<keyword evidence="2" id="KW-1133">Transmembrane helix</keyword>
<evidence type="ECO:0000313" key="4">
    <source>
        <dbReference type="Proteomes" id="UP000237271"/>
    </source>
</evidence>
<evidence type="ECO:0000256" key="2">
    <source>
        <dbReference type="SAM" id="Phobius"/>
    </source>
</evidence>
<dbReference type="EMBL" id="NCKW01004904">
    <property type="protein sequence ID" value="POM74252.1"/>
    <property type="molecule type" value="Genomic_DNA"/>
</dbReference>
<keyword evidence="2" id="KW-0812">Transmembrane</keyword>
<comment type="caution">
    <text evidence="3">The sequence shown here is derived from an EMBL/GenBank/DDBJ whole genome shotgun (WGS) entry which is preliminary data.</text>
</comment>
<feature type="region of interest" description="Disordered" evidence="1">
    <location>
        <begin position="59"/>
        <end position="100"/>
    </location>
</feature>
<gene>
    <name evidence="3" type="ORF">PHPALM_8825</name>
</gene>
<keyword evidence="4" id="KW-1185">Reference proteome</keyword>
<dbReference type="OrthoDB" id="191706at2759"/>
<dbReference type="Proteomes" id="UP000237271">
    <property type="component" value="Unassembled WGS sequence"/>
</dbReference>
<sequence>MPAVGVLNPRKASKERTLYIQLVFTTLFWIAFLLYIPIGLALIDEFQWLTIKDIWKTKDKKKNETQPTMKPKTPWRGDTIKPKPPWRGDTIKPKPPWRGDAVKLKPRGVVIL</sequence>
<accession>A0A2P4Y8X4</accession>
<proteinExistence type="predicted"/>
<keyword evidence="2" id="KW-0472">Membrane</keyword>